<evidence type="ECO:0000313" key="3">
    <source>
        <dbReference type="EMBL" id="GLR70318.1"/>
    </source>
</evidence>
<dbReference type="InterPro" id="IPR029052">
    <property type="entry name" value="Metallo-depent_PP-like"/>
</dbReference>
<dbReference type="GO" id="GO:0008168">
    <property type="term" value="F:methyltransferase activity"/>
    <property type="evidence" value="ECO:0007669"/>
    <property type="project" value="UniProtKB-KW"/>
</dbReference>
<evidence type="ECO:0000256" key="1">
    <source>
        <dbReference type="ARBA" id="ARBA00008950"/>
    </source>
</evidence>
<dbReference type="SUPFAM" id="SSF56300">
    <property type="entry name" value="Metallo-dependent phosphatases"/>
    <property type="match status" value="1"/>
</dbReference>
<dbReference type="RefSeq" id="WP_284216620.1">
    <property type="nucleotide sequence ID" value="NZ_BSOT01000005.1"/>
</dbReference>
<dbReference type="EMBL" id="BSOT01000005">
    <property type="protein sequence ID" value="GLR70318.1"/>
    <property type="molecule type" value="Genomic_DNA"/>
</dbReference>
<dbReference type="Gene3D" id="3.60.21.10">
    <property type="match status" value="1"/>
</dbReference>
<sequence>MKIALVSDIHSNVFALTAVIEDIRKRGVDVSVNLGDILYGPIAPQATYNLLMKHDFITISGNQDRQIYESSIKEIECNPTLQFILDDVNEDALNWLKHLPFDHQLTNEVYLCHGSPTSDQIYLLENVEEGQPILRQDEEILGLLAGQKSTVICCGHTHISRAVSLSSGQIVVNPGSVGLQAYTDDAPVIHSMENFNSCAAYAIIEKQSSSPSSAWNVQFIKVPYDVESAVKASQLRKREDWAHFLRTGRKLPKPIM</sequence>
<comment type="similarity">
    <text evidence="1">Belongs to the metallophosphoesterase superfamily. YfcE family.</text>
</comment>
<dbReference type="PANTHER" id="PTHR42850">
    <property type="entry name" value="METALLOPHOSPHOESTERASE"/>
    <property type="match status" value="1"/>
</dbReference>
<organism evidence="3 4">
    <name type="scientific">Agaribacter marinus</name>
    <dbReference type="NCBI Taxonomy" id="1431249"/>
    <lineage>
        <taxon>Bacteria</taxon>
        <taxon>Pseudomonadati</taxon>
        <taxon>Pseudomonadota</taxon>
        <taxon>Gammaproteobacteria</taxon>
        <taxon>Alteromonadales</taxon>
        <taxon>Alteromonadaceae</taxon>
        <taxon>Agaribacter</taxon>
    </lineage>
</organism>
<reference evidence="3" key="2">
    <citation type="submission" date="2023-01" db="EMBL/GenBank/DDBJ databases">
        <title>Draft genome sequence of Agaribacter marinus strain NBRC 110023.</title>
        <authorList>
            <person name="Sun Q."/>
            <person name="Mori K."/>
        </authorList>
    </citation>
    <scope>NUCLEOTIDE SEQUENCE</scope>
    <source>
        <strain evidence="3">NBRC 110023</strain>
    </source>
</reference>
<feature type="domain" description="Calcineurin-like phosphoesterase" evidence="2">
    <location>
        <begin position="1"/>
        <end position="181"/>
    </location>
</feature>
<accession>A0AA37SVJ3</accession>
<comment type="caution">
    <text evidence="3">The sequence shown here is derived from an EMBL/GenBank/DDBJ whole genome shotgun (WGS) entry which is preliminary data.</text>
</comment>
<dbReference type="GO" id="GO:0032259">
    <property type="term" value="P:methylation"/>
    <property type="evidence" value="ECO:0007669"/>
    <property type="project" value="UniProtKB-KW"/>
</dbReference>
<evidence type="ECO:0000259" key="2">
    <source>
        <dbReference type="Pfam" id="PF12850"/>
    </source>
</evidence>
<dbReference type="CDD" id="cd00838">
    <property type="entry name" value="MPP_superfamily"/>
    <property type="match status" value="1"/>
</dbReference>
<dbReference type="Proteomes" id="UP001156601">
    <property type="component" value="Unassembled WGS sequence"/>
</dbReference>
<dbReference type="InterPro" id="IPR011152">
    <property type="entry name" value="Pesterase_MJ0912"/>
</dbReference>
<keyword evidence="4" id="KW-1185">Reference proteome</keyword>
<proteinExistence type="inferred from homology"/>
<dbReference type="AlphaFoldDB" id="A0AA37SVJ3"/>
<keyword evidence="3" id="KW-0808">Transferase</keyword>
<evidence type="ECO:0000313" key="4">
    <source>
        <dbReference type="Proteomes" id="UP001156601"/>
    </source>
</evidence>
<protein>
    <submittedName>
        <fullName evidence="3">DNA methylase</fullName>
    </submittedName>
</protein>
<dbReference type="PIRSF" id="PIRSF000883">
    <property type="entry name" value="Pesterase_MJ0912"/>
    <property type="match status" value="1"/>
</dbReference>
<dbReference type="InterPro" id="IPR050126">
    <property type="entry name" value="Ap4A_hydrolase"/>
</dbReference>
<gene>
    <name evidence="3" type="ORF">GCM10007852_12260</name>
</gene>
<dbReference type="PANTHER" id="PTHR42850:SF2">
    <property type="entry name" value="BLL5683 PROTEIN"/>
    <property type="match status" value="1"/>
</dbReference>
<reference evidence="3" key="1">
    <citation type="journal article" date="2014" name="Int. J. Syst. Evol. Microbiol.">
        <title>Complete genome sequence of Corynebacterium casei LMG S-19264T (=DSM 44701T), isolated from a smear-ripened cheese.</title>
        <authorList>
            <consortium name="US DOE Joint Genome Institute (JGI-PGF)"/>
            <person name="Walter F."/>
            <person name="Albersmeier A."/>
            <person name="Kalinowski J."/>
            <person name="Ruckert C."/>
        </authorList>
    </citation>
    <scope>NUCLEOTIDE SEQUENCE</scope>
    <source>
        <strain evidence="3">NBRC 110023</strain>
    </source>
</reference>
<dbReference type="GO" id="GO:0016791">
    <property type="term" value="F:phosphatase activity"/>
    <property type="evidence" value="ECO:0007669"/>
    <property type="project" value="TreeGrafter"/>
</dbReference>
<dbReference type="InterPro" id="IPR024654">
    <property type="entry name" value="Calcineurin-like_PHP_lpxH"/>
</dbReference>
<dbReference type="GO" id="GO:0005737">
    <property type="term" value="C:cytoplasm"/>
    <property type="evidence" value="ECO:0007669"/>
    <property type="project" value="TreeGrafter"/>
</dbReference>
<dbReference type="Pfam" id="PF12850">
    <property type="entry name" value="Metallophos_2"/>
    <property type="match status" value="1"/>
</dbReference>
<name>A0AA37SVJ3_9ALTE</name>
<keyword evidence="3" id="KW-0489">Methyltransferase</keyword>